<reference evidence="2 3" key="1">
    <citation type="submission" date="2009-12" db="EMBL/GenBank/DDBJ databases">
        <title>Genome Sequence of Prevotella timonensis CRIS 5C-B1.</title>
        <authorList>
            <person name="Durkin A.S."/>
            <person name="Madupu R."/>
            <person name="Torralba M."/>
            <person name="Methe B."/>
            <person name="Sutton G."/>
            <person name="Strausberg R.L."/>
            <person name="Nelson K.E."/>
        </authorList>
    </citation>
    <scope>NUCLEOTIDE SEQUENCE [LARGE SCALE GENOMIC DNA]</scope>
    <source>
        <strain evidence="2 3">CRIS 5C-B1</strain>
    </source>
</reference>
<dbReference type="eggNOG" id="ENOG5030WU2">
    <property type="taxonomic scope" value="Bacteria"/>
</dbReference>
<dbReference type="AlphaFoldDB" id="D1VZX3"/>
<accession>D1VZX3</accession>
<sequence length="730" mass="82542">MDTKKLYQKIKKIAEEQQRDSSVMSRADLAYELKQFGIQGDSLEINKLVYDAYVYYKESPVIRDAFVEMSSNVPIVSTYKLHSALGQANYDGVKTLMQQTLDKTAQSLTTLDNHIFENMTEQAVKVAAGMMNVVTGNSAVVKIQKEANVLFVRYTGMVNGYEVAKNEIETLTKNFVYLRDEIVSIYRNYAAQLIDIFGDSIKSVEPELFDFDAIEWMNVQGMLKNTQLEYSRLSESCTNLMASISENFNVALQKAAGQYRSVNNKGVGLALVGLNLLSHYTNSMANAANLKIDLQKFKNNIHKDGTVIKTDLMRLMSIYKVMNDVNIPRANAFYRFCEKVLNQEFKNLIDSLYDTPELKKLKEERNVLFDNYKQFENLVVDHQMNIDNYKTIIEDNKQLVKNLQDDYQCAMSSKPSKPSAFINFLTFGSKGKSFSRDMFEWQQQFKPTIEKYQNLQVDIKLYQEDLESHQKALKEIENDYLSKKDELQALNTQIRQAISASKEVKIKVSESLTDIVGLLRLAREIANTRLSDLQMKAIKAPDLHEITVPESVKNGISALTSVLKVGLETAVDNVSTVGMETLEQMQNSKDERNQMAIDTSNAQDIVKSQSNEVSIDKLDIAQVNAEAIQTVAGIANLFESYSNLLAMKQQSAIALEQYDANMKSLQDQFKQITNGVDDKATLLRNSLKNINLAKDAKQLKNALLSLSDGDINLSEDDIDNFLNGNKNIVL</sequence>
<protein>
    <submittedName>
        <fullName evidence="2">Uncharacterized protein</fullName>
    </submittedName>
</protein>
<dbReference type="RefSeq" id="WP_008124386.1">
    <property type="nucleotide sequence ID" value="NZ_ADEF01000042.1"/>
</dbReference>
<gene>
    <name evidence="2" type="ORF">HMPREF9019_0116</name>
</gene>
<feature type="coiled-coil region" evidence="1">
    <location>
        <begin position="648"/>
        <end position="675"/>
    </location>
</feature>
<evidence type="ECO:0000313" key="3">
    <source>
        <dbReference type="Proteomes" id="UP000004001"/>
    </source>
</evidence>
<comment type="caution">
    <text evidence="2">The sequence shown here is derived from an EMBL/GenBank/DDBJ whole genome shotgun (WGS) entry which is preliminary data.</text>
</comment>
<dbReference type="EMBL" id="ADEF01000042">
    <property type="protein sequence ID" value="EFA97309.1"/>
    <property type="molecule type" value="Genomic_DNA"/>
</dbReference>
<proteinExistence type="predicted"/>
<keyword evidence="3" id="KW-1185">Reference proteome</keyword>
<evidence type="ECO:0000313" key="2">
    <source>
        <dbReference type="EMBL" id="EFA97309.1"/>
    </source>
</evidence>
<organism evidence="2 3">
    <name type="scientific">Hoylesella timonensis CRIS 5C-B1</name>
    <dbReference type="NCBI Taxonomy" id="679189"/>
    <lineage>
        <taxon>Bacteria</taxon>
        <taxon>Pseudomonadati</taxon>
        <taxon>Bacteroidota</taxon>
        <taxon>Bacteroidia</taxon>
        <taxon>Bacteroidales</taxon>
        <taxon>Prevotellaceae</taxon>
        <taxon>Hoylesella</taxon>
    </lineage>
</organism>
<feature type="coiled-coil region" evidence="1">
    <location>
        <begin position="358"/>
        <end position="406"/>
    </location>
</feature>
<keyword evidence="1" id="KW-0175">Coiled coil</keyword>
<dbReference type="Proteomes" id="UP000004001">
    <property type="component" value="Unassembled WGS sequence"/>
</dbReference>
<evidence type="ECO:0000256" key="1">
    <source>
        <dbReference type="SAM" id="Coils"/>
    </source>
</evidence>
<feature type="coiled-coil region" evidence="1">
    <location>
        <begin position="452"/>
        <end position="493"/>
    </location>
</feature>
<name>D1VZX3_9BACT</name>